<name>G0U2W7_TRYVY</name>
<reference evidence="4" key="1">
    <citation type="journal article" date="2012" name="Proc. Natl. Acad. Sci. U.S.A.">
        <title>Antigenic diversity is generated by distinct evolutionary mechanisms in African trypanosome species.</title>
        <authorList>
            <person name="Jackson A.P."/>
            <person name="Berry A."/>
            <person name="Aslett M."/>
            <person name="Allison H.C."/>
            <person name="Burton P."/>
            <person name="Vavrova-Anderson J."/>
            <person name="Brown R."/>
            <person name="Browne H."/>
            <person name="Corton N."/>
            <person name="Hauser H."/>
            <person name="Gamble J."/>
            <person name="Gilderthorp R."/>
            <person name="Marcello L."/>
            <person name="McQuillan J."/>
            <person name="Otto T.D."/>
            <person name="Quail M.A."/>
            <person name="Sanders M.J."/>
            <person name="van Tonder A."/>
            <person name="Ginger M.L."/>
            <person name="Field M.C."/>
            <person name="Barry J.D."/>
            <person name="Hertz-Fowler C."/>
            <person name="Berriman M."/>
        </authorList>
    </citation>
    <scope>NUCLEOTIDE SEQUENCE</scope>
    <source>
        <strain evidence="4">Y486</strain>
    </source>
</reference>
<dbReference type="InterPro" id="IPR000719">
    <property type="entry name" value="Prot_kinase_dom"/>
</dbReference>
<dbReference type="SMART" id="SM00220">
    <property type="entry name" value="S_TKc"/>
    <property type="match status" value="1"/>
</dbReference>
<feature type="domain" description="Protein kinase" evidence="3">
    <location>
        <begin position="89"/>
        <end position="335"/>
    </location>
</feature>
<feature type="region of interest" description="Disordered" evidence="1">
    <location>
        <begin position="342"/>
        <end position="393"/>
    </location>
</feature>
<dbReference type="VEuPathDB" id="TriTrypDB:TvY486_0904420"/>
<dbReference type="PANTHER" id="PTHR24361">
    <property type="entry name" value="MITOGEN-ACTIVATED KINASE KINASE KINASE"/>
    <property type="match status" value="1"/>
</dbReference>
<feature type="compositionally biased region" description="Acidic residues" evidence="1">
    <location>
        <begin position="357"/>
        <end position="393"/>
    </location>
</feature>
<dbReference type="PANTHER" id="PTHR24361:SF785">
    <property type="entry name" value="DUAL SPECIFICITY MITOGEN-ACTIVATED PROTEIN KINASE KINASE 1"/>
    <property type="match status" value="1"/>
</dbReference>
<dbReference type="GO" id="GO:0005524">
    <property type="term" value="F:ATP binding"/>
    <property type="evidence" value="ECO:0007669"/>
    <property type="project" value="InterPro"/>
</dbReference>
<dbReference type="GO" id="GO:0005737">
    <property type="term" value="C:cytoplasm"/>
    <property type="evidence" value="ECO:0007669"/>
    <property type="project" value="TreeGrafter"/>
</dbReference>
<dbReference type="Gene3D" id="1.10.510.10">
    <property type="entry name" value="Transferase(Phosphotransferase) domain 1"/>
    <property type="match status" value="1"/>
</dbReference>
<feature type="transmembrane region" description="Helical" evidence="2">
    <location>
        <begin position="56"/>
        <end position="75"/>
    </location>
</feature>
<dbReference type="InterPro" id="IPR053235">
    <property type="entry name" value="Ser_Thr_kinase"/>
</dbReference>
<protein>
    <recommendedName>
        <fullName evidence="3">Protein kinase domain-containing protein</fullName>
    </recommendedName>
</protein>
<sequence>MCAHVDVGGVGGAPRRQICSKVCCHIYRFFFRLFCFSIILFAFIELVYLFSYVFVVWSFVCFALVCTPVSLNVSANSLFLQSPRWHVCLQAHAQPAACRVTEIYTCYAGGAGRDFRMTHLQLQKYDIFVDKVSIVRERIARLKRQPSIRSLARYTEARLTPRHLIVSAEYSPDDIFEELQLPMREQEALAVVHGVLLALYALHSCNIVHGHLRTDVLRVHRKSGRIVLTEHVLPIDLFVPSTEFGGKVWRCCAPEIKKATLFDYSADIWAVGAVFLQLMAPKGKIFETEDLMELDVLSPDVLSLSASAVSFVVLCLQEEPSSRPTLAELLMHPFLSAQENLESLSPTGDDNVSGSEDGADDDDDDDDGGDEEQQCTEEREDDSNDEEEEEKKS</sequence>
<dbReference type="EMBL" id="HE573025">
    <property type="protein sequence ID" value="CCC50621.1"/>
    <property type="molecule type" value="Genomic_DNA"/>
</dbReference>
<dbReference type="Pfam" id="PF00069">
    <property type="entry name" value="Pkinase"/>
    <property type="match status" value="1"/>
</dbReference>
<evidence type="ECO:0000256" key="2">
    <source>
        <dbReference type="SAM" id="Phobius"/>
    </source>
</evidence>
<dbReference type="SUPFAM" id="SSF56112">
    <property type="entry name" value="Protein kinase-like (PK-like)"/>
    <property type="match status" value="1"/>
</dbReference>
<gene>
    <name evidence="4" type="ORF">TVY486_0904420</name>
</gene>
<evidence type="ECO:0000259" key="3">
    <source>
        <dbReference type="PROSITE" id="PS50011"/>
    </source>
</evidence>
<feature type="transmembrane region" description="Helical" evidence="2">
    <location>
        <begin position="29"/>
        <end position="50"/>
    </location>
</feature>
<organism evidence="4">
    <name type="scientific">Trypanosoma vivax (strain Y486)</name>
    <dbReference type="NCBI Taxonomy" id="1055687"/>
    <lineage>
        <taxon>Eukaryota</taxon>
        <taxon>Discoba</taxon>
        <taxon>Euglenozoa</taxon>
        <taxon>Kinetoplastea</taxon>
        <taxon>Metakinetoplastina</taxon>
        <taxon>Trypanosomatida</taxon>
        <taxon>Trypanosomatidae</taxon>
        <taxon>Trypanosoma</taxon>
        <taxon>Duttonella</taxon>
    </lineage>
</organism>
<keyword evidence="2" id="KW-0812">Transmembrane</keyword>
<evidence type="ECO:0000256" key="1">
    <source>
        <dbReference type="SAM" id="MobiDB-lite"/>
    </source>
</evidence>
<dbReference type="PROSITE" id="PS50011">
    <property type="entry name" value="PROTEIN_KINASE_DOM"/>
    <property type="match status" value="1"/>
</dbReference>
<evidence type="ECO:0000313" key="4">
    <source>
        <dbReference type="EMBL" id="CCC50621.1"/>
    </source>
</evidence>
<dbReference type="GO" id="GO:0004674">
    <property type="term" value="F:protein serine/threonine kinase activity"/>
    <property type="evidence" value="ECO:0007669"/>
    <property type="project" value="TreeGrafter"/>
</dbReference>
<dbReference type="InterPro" id="IPR011009">
    <property type="entry name" value="Kinase-like_dom_sf"/>
</dbReference>
<proteinExistence type="predicted"/>
<feature type="compositionally biased region" description="Polar residues" evidence="1">
    <location>
        <begin position="342"/>
        <end position="354"/>
    </location>
</feature>
<keyword evidence="2" id="KW-1133">Transmembrane helix</keyword>
<accession>G0U2W7</accession>
<dbReference type="AlphaFoldDB" id="G0U2W7"/>
<keyword evidence="2" id="KW-0472">Membrane</keyword>